<evidence type="ECO:0000256" key="4">
    <source>
        <dbReference type="PROSITE-ProRule" id="PRU00335"/>
    </source>
</evidence>
<dbReference type="SUPFAM" id="SSF46689">
    <property type="entry name" value="Homeodomain-like"/>
    <property type="match status" value="1"/>
</dbReference>
<protein>
    <submittedName>
        <fullName evidence="6">TetR/AcrR family transcriptional regulator</fullName>
    </submittedName>
</protein>
<dbReference type="PANTHER" id="PTHR30055:SF234">
    <property type="entry name" value="HTH-TYPE TRANSCRIPTIONAL REGULATOR BETI"/>
    <property type="match status" value="1"/>
</dbReference>
<name>A0ABS9DMY5_9ACTN</name>
<evidence type="ECO:0000259" key="5">
    <source>
        <dbReference type="PROSITE" id="PS50977"/>
    </source>
</evidence>
<dbReference type="EMBL" id="JAKGCU010000013">
    <property type="protein sequence ID" value="MCF3939629.1"/>
    <property type="molecule type" value="Genomic_DNA"/>
</dbReference>
<feature type="DNA-binding region" description="H-T-H motif" evidence="4">
    <location>
        <begin position="33"/>
        <end position="52"/>
    </location>
</feature>
<dbReference type="RefSeq" id="WP_235724356.1">
    <property type="nucleotide sequence ID" value="NZ_JAKGCU010000013.1"/>
</dbReference>
<dbReference type="InterPro" id="IPR009057">
    <property type="entry name" value="Homeodomain-like_sf"/>
</dbReference>
<dbReference type="Gene3D" id="1.10.357.10">
    <property type="entry name" value="Tetracycline Repressor, domain 2"/>
    <property type="match status" value="1"/>
</dbReference>
<gene>
    <name evidence="6" type="ORF">L1892_14720</name>
</gene>
<keyword evidence="3" id="KW-0804">Transcription</keyword>
<comment type="caution">
    <text evidence="6">The sequence shown here is derived from an EMBL/GenBank/DDBJ whole genome shotgun (WGS) entry which is preliminary data.</text>
</comment>
<feature type="domain" description="HTH tetR-type" evidence="5">
    <location>
        <begin position="10"/>
        <end position="70"/>
    </location>
</feature>
<organism evidence="6 7">
    <name type="scientific">Gordonia tangerina</name>
    <dbReference type="NCBI Taxonomy" id="2911060"/>
    <lineage>
        <taxon>Bacteria</taxon>
        <taxon>Bacillati</taxon>
        <taxon>Actinomycetota</taxon>
        <taxon>Actinomycetes</taxon>
        <taxon>Mycobacteriales</taxon>
        <taxon>Gordoniaceae</taxon>
        <taxon>Gordonia</taxon>
    </lineage>
</organism>
<evidence type="ECO:0000313" key="6">
    <source>
        <dbReference type="EMBL" id="MCF3939629.1"/>
    </source>
</evidence>
<evidence type="ECO:0000256" key="3">
    <source>
        <dbReference type="ARBA" id="ARBA00023163"/>
    </source>
</evidence>
<dbReference type="InterPro" id="IPR001647">
    <property type="entry name" value="HTH_TetR"/>
</dbReference>
<keyword evidence="2 4" id="KW-0238">DNA-binding</keyword>
<keyword evidence="7" id="KW-1185">Reference proteome</keyword>
<dbReference type="PANTHER" id="PTHR30055">
    <property type="entry name" value="HTH-TYPE TRANSCRIPTIONAL REGULATOR RUTR"/>
    <property type="match status" value="1"/>
</dbReference>
<dbReference type="PROSITE" id="PS50977">
    <property type="entry name" value="HTH_TETR_2"/>
    <property type="match status" value="1"/>
</dbReference>
<dbReference type="InterPro" id="IPR050109">
    <property type="entry name" value="HTH-type_TetR-like_transc_reg"/>
</dbReference>
<evidence type="ECO:0000256" key="2">
    <source>
        <dbReference type="ARBA" id="ARBA00023125"/>
    </source>
</evidence>
<dbReference type="Pfam" id="PF00440">
    <property type="entry name" value="TetR_N"/>
    <property type="match status" value="1"/>
</dbReference>
<proteinExistence type="predicted"/>
<evidence type="ECO:0000313" key="7">
    <source>
        <dbReference type="Proteomes" id="UP001108089"/>
    </source>
</evidence>
<sequence>MPPATQDKRATRRQQIVDAAWEVANESGLGAVTLHEVARRVGMRQPSLYSYVSSKLDLFDVMFAEAYEHLLARIDSLPATGSAREQLLRLSQTIVDYVVENPPRQQLLFQRTIPGFEPSEASYRRAELLVRRTQSLLVAAGATDPAQLDAYTAVIAGIGAQQIANDPGGTRWTRHVETMVGLVVDHFPRERVTP</sequence>
<reference evidence="6" key="1">
    <citation type="submission" date="2022-01" db="EMBL/GenBank/DDBJ databases">
        <title>Gordonia xiamenensis sp. nov., isolated from surface seawater in Xiamen.</title>
        <authorList>
            <person name="He Y.F."/>
        </authorList>
    </citation>
    <scope>NUCLEOTIDE SEQUENCE</scope>
    <source>
        <strain evidence="6">GW1C4-4</strain>
    </source>
</reference>
<evidence type="ECO:0000256" key="1">
    <source>
        <dbReference type="ARBA" id="ARBA00023015"/>
    </source>
</evidence>
<dbReference type="Proteomes" id="UP001108089">
    <property type="component" value="Unassembled WGS sequence"/>
</dbReference>
<accession>A0ABS9DMY5</accession>
<keyword evidence="1" id="KW-0805">Transcription regulation</keyword>
<dbReference type="PRINTS" id="PR00455">
    <property type="entry name" value="HTHTETR"/>
</dbReference>